<dbReference type="EMBL" id="CP060394">
    <property type="protein sequence ID" value="QNI31091.1"/>
    <property type="molecule type" value="Genomic_DNA"/>
</dbReference>
<dbReference type="KEGG" id="adin:H7849_18570"/>
<reference evidence="2 3" key="1">
    <citation type="submission" date="2020-08" db="EMBL/GenBank/DDBJ databases">
        <title>Edaphobacter telluris sp. nov. and Acidobacterium dinghuensis sp. nov., two acidobacteria isolated from forest soil.</title>
        <authorList>
            <person name="Fu J."/>
            <person name="Qiu L."/>
        </authorList>
    </citation>
    <scope>NUCLEOTIDE SEQUENCE [LARGE SCALE GENOMIC DNA]</scope>
    <source>
        <strain evidence="2">4Y35</strain>
    </source>
</reference>
<proteinExistence type="predicted"/>
<organism evidence="2 3">
    <name type="scientific">Alloacidobacterium dinghuense</name>
    <dbReference type="NCBI Taxonomy" id="2763107"/>
    <lineage>
        <taxon>Bacteria</taxon>
        <taxon>Pseudomonadati</taxon>
        <taxon>Acidobacteriota</taxon>
        <taxon>Terriglobia</taxon>
        <taxon>Terriglobales</taxon>
        <taxon>Acidobacteriaceae</taxon>
        <taxon>Alloacidobacterium</taxon>
    </lineage>
</organism>
<sequence length="501" mass="52898">MIAATCAAAHAQYPGHIKKDADTTPTLRATGVFEWTGDLDQPKAGRLIPLTVWDGQQYQPGGLYLAQPAPLTVLTGTVYELEQAGTPKGLFNVNGAENLEGSWIAVGSVKPEVMKVKAKPPMSKHPPQVVKDTSNSEATTDSDRPTLHRKDGSDSGSGSGSSNTTSGNTPTGNTGGSNTTASNTGSGNGSSNGSGTPSSDPDKPTLHRRDSSDSSSGSGSSSDSTSTSNAPTDESDKPTLHRKDSGDNSQDAPAPDPDRPTLHKHRDAANADGTVSFPADPDRPKLRYGRPQTPEESVVPTKLEGLPMDMNQMAAISDVKTTELHPYTYSWADPEDAAKMKAAMEEQAQKAIAAGFTTQTPQANVTKTATKTTATRRKAAPPPQLPTLEDEKFNAFELSYNGGATLVLTAKSTGADGEAKYITLVAQPDFYGTPHVIFKQLTSDKALDIVPRMRLVDVADTDGDGRAELIFEQRGKTGRSFGIYRLSSGRVLEAFNTGPLP</sequence>
<accession>A0A7G8BEX1</accession>
<name>A0A7G8BEX1_9BACT</name>
<dbReference type="Proteomes" id="UP000515312">
    <property type="component" value="Chromosome"/>
</dbReference>
<evidence type="ECO:0000313" key="3">
    <source>
        <dbReference type="Proteomes" id="UP000515312"/>
    </source>
</evidence>
<feature type="compositionally biased region" description="Low complexity" evidence="1">
    <location>
        <begin position="213"/>
        <end position="228"/>
    </location>
</feature>
<dbReference type="AlphaFoldDB" id="A0A7G8BEX1"/>
<feature type="compositionally biased region" description="Basic and acidic residues" evidence="1">
    <location>
        <begin position="141"/>
        <end position="153"/>
    </location>
</feature>
<dbReference type="RefSeq" id="WP_186741454.1">
    <property type="nucleotide sequence ID" value="NZ_CP060394.1"/>
</dbReference>
<feature type="region of interest" description="Disordered" evidence="1">
    <location>
        <begin position="116"/>
        <end position="302"/>
    </location>
</feature>
<evidence type="ECO:0000256" key="1">
    <source>
        <dbReference type="SAM" id="MobiDB-lite"/>
    </source>
</evidence>
<feature type="compositionally biased region" description="Low complexity" evidence="1">
    <location>
        <begin position="154"/>
        <end position="185"/>
    </location>
</feature>
<keyword evidence="3" id="KW-1185">Reference proteome</keyword>
<protein>
    <submittedName>
        <fullName evidence="2">Uncharacterized protein</fullName>
    </submittedName>
</protein>
<feature type="compositionally biased region" description="Basic and acidic residues" evidence="1">
    <location>
        <begin position="234"/>
        <end position="246"/>
    </location>
</feature>
<feature type="compositionally biased region" description="Basic and acidic residues" evidence="1">
    <location>
        <begin position="200"/>
        <end position="212"/>
    </location>
</feature>
<evidence type="ECO:0000313" key="2">
    <source>
        <dbReference type="EMBL" id="QNI31091.1"/>
    </source>
</evidence>
<gene>
    <name evidence="2" type="ORF">H7849_18570</name>
</gene>
<feature type="region of interest" description="Disordered" evidence="1">
    <location>
        <begin position="368"/>
        <end position="387"/>
    </location>
</feature>